<comment type="catalytic activity">
    <reaction evidence="13">
        <text>24,25-dihydrolanosterol + reduced [NADPH--hemoprotein reductase] + O2 = 32-hydroxy-24,25-dihydrolanosterol + oxidized [NADPH--hemoprotein reductase] + H2O + H(+)</text>
        <dbReference type="Rhea" id="RHEA:75079"/>
        <dbReference type="Rhea" id="RHEA-COMP:11964"/>
        <dbReference type="Rhea" id="RHEA-COMP:11965"/>
        <dbReference type="ChEBI" id="CHEBI:15377"/>
        <dbReference type="ChEBI" id="CHEBI:15378"/>
        <dbReference type="ChEBI" id="CHEBI:15379"/>
        <dbReference type="ChEBI" id="CHEBI:28113"/>
        <dbReference type="ChEBI" id="CHEBI:57618"/>
        <dbReference type="ChEBI" id="CHEBI:58210"/>
        <dbReference type="ChEBI" id="CHEBI:87057"/>
    </reaction>
    <physiologicalReaction direction="left-to-right" evidence="13">
        <dbReference type="Rhea" id="RHEA:75080"/>
    </physiologicalReaction>
</comment>
<evidence type="ECO:0000256" key="3">
    <source>
        <dbReference type="ARBA" id="ARBA00022723"/>
    </source>
</evidence>
<comment type="catalytic activity">
    <reaction evidence="19">
        <text>lanosterol + reduced [NADPH--hemoprotein reductase] + O2 = 32-hydroxylanosterol + oxidized [NADPH--hemoprotein reductase] + H2O + H(+)</text>
        <dbReference type="Rhea" id="RHEA:75103"/>
        <dbReference type="Rhea" id="RHEA-COMP:11964"/>
        <dbReference type="Rhea" id="RHEA-COMP:11965"/>
        <dbReference type="ChEBI" id="CHEBI:15377"/>
        <dbReference type="ChEBI" id="CHEBI:15378"/>
        <dbReference type="ChEBI" id="CHEBI:15379"/>
        <dbReference type="ChEBI" id="CHEBI:16521"/>
        <dbReference type="ChEBI" id="CHEBI:57618"/>
        <dbReference type="ChEBI" id="CHEBI:58210"/>
        <dbReference type="ChEBI" id="CHEBI:166806"/>
    </reaction>
    <physiologicalReaction direction="left-to-right" evidence="19">
        <dbReference type="Rhea" id="RHEA:75104"/>
    </physiologicalReaction>
</comment>
<evidence type="ECO:0000256" key="5">
    <source>
        <dbReference type="ARBA" id="ARBA00023221"/>
    </source>
</evidence>
<evidence type="ECO:0000256" key="16">
    <source>
        <dbReference type="ARBA" id="ARBA00048736"/>
    </source>
</evidence>
<comment type="catalytic activity">
    <reaction evidence="16">
        <text>32-hydroxy-24,25-dihydrolanosterol + reduced [NADPH--hemoprotein reductase] + O2 = 32-oxo-24,25-dihydrolanosterol + oxidized [NADPH--hemoprotein reductase] + 2 H2O + H(+)</text>
        <dbReference type="Rhea" id="RHEA:75087"/>
        <dbReference type="Rhea" id="RHEA-COMP:11964"/>
        <dbReference type="Rhea" id="RHEA-COMP:11965"/>
        <dbReference type="ChEBI" id="CHEBI:15377"/>
        <dbReference type="ChEBI" id="CHEBI:15378"/>
        <dbReference type="ChEBI" id="CHEBI:15379"/>
        <dbReference type="ChEBI" id="CHEBI:57618"/>
        <dbReference type="ChEBI" id="CHEBI:58210"/>
        <dbReference type="ChEBI" id="CHEBI:87057"/>
        <dbReference type="ChEBI" id="CHEBI:87060"/>
    </reaction>
    <physiologicalReaction direction="left-to-right" evidence="16">
        <dbReference type="Rhea" id="RHEA:75088"/>
    </physiologicalReaction>
</comment>
<evidence type="ECO:0000256" key="4">
    <source>
        <dbReference type="ARBA" id="ARBA00023004"/>
    </source>
</evidence>
<dbReference type="InterPro" id="IPR036396">
    <property type="entry name" value="Cyt_P450_sf"/>
</dbReference>
<evidence type="ECO:0000256" key="22">
    <source>
        <dbReference type="RuleBase" id="RU000461"/>
    </source>
</evidence>
<evidence type="ECO:0000313" key="24">
    <source>
        <dbReference type="Proteomes" id="UP001174909"/>
    </source>
</evidence>
<comment type="cofactor">
    <cofactor evidence="21">
        <name>heme</name>
        <dbReference type="ChEBI" id="CHEBI:30413"/>
    </cofactor>
</comment>
<evidence type="ECO:0000256" key="15">
    <source>
        <dbReference type="ARBA" id="ARBA00048479"/>
    </source>
</evidence>
<evidence type="ECO:0000256" key="2">
    <source>
        <dbReference type="ARBA" id="ARBA00022617"/>
    </source>
</evidence>
<evidence type="ECO:0000256" key="10">
    <source>
        <dbReference type="ARBA" id="ARBA00047587"/>
    </source>
</evidence>
<dbReference type="PANTHER" id="PTHR24304">
    <property type="entry name" value="CYTOCHROME P450 FAMILY 7"/>
    <property type="match status" value="1"/>
</dbReference>
<proteinExistence type="inferred from homology"/>
<name>A0AA35WAB2_GEOBA</name>
<evidence type="ECO:0000256" key="18">
    <source>
        <dbReference type="ARBA" id="ARBA00048866"/>
    </source>
</evidence>
<evidence type="ECO:0000256" key="17">
    <source>
        <dbReference type="ARBA" id="ARBA00048839"/>
    </source>
</evidence>
<evidence type="ECO:0000256" key="19">
    <source>
        <dbReference type="ARBA" id="ARBA00049163"/>
    </source>
</evidence>
<dbReference type="InterPro" id="IPR002403">
    <property type="entry name" value="Cyt_P450_E_grp-IV"/>
</dbReference>
<dbReference type="Proteomes" id="UP001174909">
    <property type="component" value="Unassembled WGS sequence"/>
</dbReference>
<dbReference type="Gene3D" id="1.10.630.10">
    <property type="entry name" value="Cytochrome P450"/>
    <property type="match status" value="1"/>
</dbReference>
<keyword evidence="5" id="KW-0443">Lipid metabolism</keyword>
<organism evidence="23 24">
    <name type="scientific">Geodia barretti</name>
    <name type="common">Barrett's horny sponge</name>
    <dbReference type="NCBI Taxonomy" id="519541"/>
    <lineage>
        <taxon>Eukaryota</taxon>
        <taxon>Metazoa</taxon>
        <taxon>Porifera</taxon>
        <taxon>Demospongiae</taxon>
        <taxon>Heteroscleromorpha</taxon>
        <taxon>Tetractinellida</taxon>
        <taxon>Astrophorina</taxon>
        <taxon>Geodiidae</taxon>
        <taxon>Geodia</taxon>
    </lineage>
</organism>
<comment type="catalytic activity">
    <reaction evidence="10">
        <text>a 14alpha-hydroxymethyl steroid + reduced [NADPH--hemoprotein reductase] + O2 = a 14alpha-formyl steroid + oxidized [NADPH--hemoprotein reductase] + 2 H2O + H(+)</text>
        <dbReference type="Rhea" id="RHEA:68064"/>
        <dbReference type="Rhea" id="RHEA-COMP:11964"/>
        <dbReference type="Rhea" id="RHEA-COMP:11965"/>
        <dbReference type="ChEBI" id="CHEBI:15377"/>
        <dbReference type="ChEBI" id="CHEBI:15378"/>
        <dbReference type="ChEBI" id="CHEBI:15379"/>
        <dbReference type="ChEBI" id="CHEBI:57618"/>
        <dbReference type="ChEBI" id="CHEBI:58210"/>
        <dbReference type="ChEBI" id="CHEBI:176901"/>
        <dbReference type="ChEBI" id="CHEBI:176902"/>
    </reaction>
    <physiologicalReaction direction="left-to-right" evidence="10">
        <dbReference type="Rhea" id="RHEA:68065"/>
    </physiologicalReaction>
</comment>
<reference evidence="23" key="1">
    <citation type="submission" date="2023-03" db="EMBL/GenBank/DDBJ databases">
        <authorList>
            <person name="Steffen K."/>
            <person name="Cardenas P."/>
        </authorList>
    </citation>
    <scope>NUCLEOTIDE SEQUENCE</scope>
</reference>
<keyword evidence="22" id="KW-0503">Monooxygenase</keyword>
<dbReference type="PANTHER" id="PTHR24304:SF2">
    <property type="entry name" value="24-HYDROXYCHOLESTEROL 7-ALPHA-HYDROXYLASE"/>
    <property type="match status" value="1"/>
</dbReference>
<comment type="catalytic activity">
    <reaction evidence="18">
        <text>a 14alpha-methyl steroid + reduced [NADPH--hemoprotein reductase] + O2 = a 14alpha-hydroxymethyl steroid + oxidized [NADPH--hemoprotein reductase] + H2O + H(+)</text>
        <dbReference type="Rhea" id="RHEA:68060"/>
        <dbReference type="Rhea" id="RHEA-COMP:11964"/>
        <dbReference type="Rhea" id="RHEA-COMP:11965"/>
        <dbReference type="ChEBI" id="CHEBI:15377"/>
        <dbReference type="ChEBI" id="CHEBI:15378"/>
        <dbReference type="ChEBI" id="CHEBI:15379"/>
        <dbReference type="ChEBI" id="CHEBI:57618"/>
        <dbReference type="ChEBI" id="CHEBI:58210"/>
        <dbReference type="ChEBI" id="CHEBI:138029"/>
        <dbReference type="ChEBI" id="CHEBI:176901"/>
    </reaction>
    <physiologicalReaction direction="left-to-right" evidence="18">
        <dbReference type="Rhea" id="RHEA:68061"/>
    </physiologicalReaction>
</comment>
<dbReference type="InterPro" id="IPR050529">
    <property type="entry name" value="CYP450_sterol_14alpha_dmase"/>
</dbReference>
<dbReference type="InterPro" id="IPR017972">
    <property type="entry name" value="Cyt_P450_CS"/>
</dbReference>
<comment type="caution">
    <text evidence="23">The sequence shown here is derived from an EMBL/GenBank/DDBJ whole genome shotgun (WGS) entry which is preliminary data.</text>
</comment>
<evidence type="ECO:0000256" key="11">
    <source>
        <dbReference type="ARBA" id="ARBA00047670"/>
    </source>
</evidence>
<comment type="catalytic activity">
    <reaction evidence="14">
        <text>32-oxo-24,25-dihydrolanosterol + reduced [NADPH--hemoprotein reductase] + O2 = 4,4-dimethyl-8,14-cholestadien-3beta-ol + formate + oxidized [NADPH--hemoprotein reductase] + H2O + 2 H(+)</text>
        <dbReference type="Rhea" id="RHEA:75083"/>
        <dbReference type="Rhea" id="RHEA-COMP:11964"/>
        <dbReference type="Rhea" id="RHEA-COMP:11965"/>
        <dbReference type="ChEBI" id="CHEBI:15377"/>
        <dbReference type="ChEBI" id="CHEBI:15378"/>
        <dbReference type="ChEBI" id="CHEBI:15379"/>
        <dbReference type="ChEBI" id="CHEBI:15740"/>
        <dbReference type="ChEBI" id="CHEBI:57618"/>
        <dbReference type="ChEBI" id="CHEBI:58210"/>
        <dbReference type="ChEBI" id="CHEBI:78904"/>
        <dbReference type="ChEBI" id="CHEBI:87060"/>
    </reaction>
    <physiologicalReaction direction="left-to-right" evidence="14">
        <dbReference type="Rhea" id="RHEA:75084"/>
    </physiologicalReaction>
</comment>
<evidence type="ECO:0000256" key="1">
    <source>
        <dbReference type="ARBA" id="ARBA00010617"/>
    </source>
</evidence>
<dbReference type="GO" id="GO:0020037">
    <property type="term" value="F:heme binding"/>
    <property type="evidence" value="ECO:0007669"/>
    <property type="project" value="InterPro"/>
</dbReference>
<comment type="catalytic activity">
    <reaction evidence="9">
        <text>32-hydroxylanosterol + reduced [NADPH--hemoprotein reductase] + O2 = 32-oxolanosterol + oxidized [NADPH--hemoprotein reductase] + 2 H2O + H(+)</text>
        <dbReference type="Rhea" id="RHEA:75107"/>
        <dbReference type="Rhea" id="RHEA-COMP:11964"/>
        <dbReference type="Rhea" id="RHEA-COMP:11965"/>
        <dbReference type="ChEBI" id="CHEBI:15377"/>
        <dbReference type="ChEBI" id="CHEBI:15378"/>
        <dbReference type="ChEBI" id="CHEBI:15379"/>
        <dbReference type="ChEBI" id="CHEBI:57618"/>
        <dbReference type="ChEBI" id="CHEBI:58210"/>
        <dbReference type="ChEBI" id="CHEBI:166681"/>
        <dbReference type="ChEBI" id="CHEBI:166806"/>
    </reaction>
    <physiologicalReaction direction="left-to-right" evidence="9">
        <dbReference type="Rhea" id="RHEA:75108"/>
    </physiologicalReaction>
</comment>
<keyword evidence="3 21" id="KW-0479">Metal-binding</keyword>
<dbReference type="PRINTS" id="PR00385">
    <property type="entry name" value="P450"/>
</dbReference>
<dbReference type="PROSITE" id="PS00086">
    <property type="entry name" value="CYTOCHROME_P450"/>
    <property type="match status" value="1"/>
</dbReference>
<evidence type="ECO:0000256" key="14">
    <source>
        <dbReference type="ARBA" id="ARBA00048245"/>
    </source>
</evidence>
<comment type="catalytic activity">
    <reaction evidence="12">
        <text>a 14alpha-methyl steroid + 3 reduced [NADPH--hemoprotein reductase] + 3 O2 = a Delta(14) steroid + formate + 3 oxidized [NADPH--hemoprotein reductase] + 4 H2O + 4 H(+)</text>
        <dbReference type="Rhea" id="RHEA:54028"/>
        <dbReference type="Rhea" id="RHEA-COMP:11964"/>
        <dbReference type="Rhea" id="RHEA-COMP:11965"/>
        <dbReference type="ChEBI" id="CHEBI:15377"/>
        <dbReference type="ChEBI" id="CHEBI:15378"/>
        <dbReference type="ChEBI" id="CHEBI:15379"/>
        <dbReference type="ChEBI" id="CHEBI:15740"/>
        <dbReference type="ChEBI" id="CHEBI:57618"/>
        <dbReference type="ChEBI" id="CHEBI:58210"/>
        <dbReference type="ChEBI" id="CHEBI:138029"/>
        <dbReference type="ChEBI" id="CHEBI:138031"/>
        <dbReference type="EC" id="1.14.14.154"/>
    </reaction>
    <physiologicalReaction direction="left-to-right" evidence="12">
        <dbReference type="Rhea" id="RHEA:54029"/>
    </physiologicalReaction>
</comment>
<dbReference type="EMBL" id="CASHTH010000997">
    <property type="protein sequence ID" value="CAI8009851.1"/>
    <property type="molecule type" value="Genomic_DNA"/>
</dbReference>
<evidence type="ECO:0000256" key="21">
    <source>
        <dbReference type="PIRSR" id="PIRSR602403-1"/>
    </source>
</evidence>
<keyword evidence="24" id="KW-1185">Reference proteome</keyword>
<keyword evidence="2 21" id="KW-0349">Heme</keyword>
<keyword evidence="5" id="KW-0753">Steroid metabolism</keyword>
<feature type="binding site" description="axial binding residue" evidence="21">
    <location>
        <position position="196"/>
    </location>
    <ligand>
        <name>heme</name>
        <dbReference type="ChEBI" id="CHEBI:30413"/>
    </ligand>
    <ligandPart>
        <name>Fe</name>
        <dbReference type="ChEBI" id="CHEBI:18248"/>
    </ligandPart>
</feature>
<evidence type="ECO:0000256" key="6">
    <source>
        <dbReference type="ARBA" id="ARBA00037887"/>
    </source>
</evidence>
<dbReference type="GO" id="GO:0008398">
    <property type="term" value="F:sterol 14-demethylase activity"/>
    <property type="evidence" value="ECO:0007669"/>
    <property type="project" value="UniProtKB-EC"/>
</dbReference>
<dbReference type="EC" id="1.14.14.154" evidence="7"/>
<dbReference type="GO" id="GO:0008202">
    <property type="term" value="P:steroid metabolic process"/>
    <property type="evidence" value="ECO:0007669"/>
    <property type="project" value="UniProtKB-KW"/>
</dbReference>
<evidence type="ECO:0000256" key="20">
    <source>
        <dbReference type="ARBA" id="ARBA00049450"/>
    </source>
</evidence>
<comment type="catalytic activity">
    <reaction evidence="15">
        <text>32-oxolanosterol + reduced [NADPH--hemoprotein reductase] + O2 = 4,4-dimethyl-5alpha-cholesta-8,14,24-trien-3beta-ol + formate + oxidized [NADPH--hemoprotein reductase] + H2O + 2 H(+)</text>
        <dbReference type="Rhea" id="RHEA:75111"/>
        <dbReference type="Rhea" id="RHEA-COMP:11964"/>
        <dbReference type="Rhea" id="RHEA-COMP:11965"/>
        <dbReference type="ChEBI" id="CHEBI:15377"/>
        <dbReference type="ChEBI" id="CHEBI:15378"/>
        <dbReference type="ChEBI" id="CHEBI:15379"/>
        <dbReference type="ChEBI" id="CHEBI:15740"/>
        <dbReference type="ChEBI" id="CHEBI:17813"/>
        <dbReference type="ChEBI" id="CHEBI:57618"/>
        <dbReference type="ChEBI" id="CHEBI:58210"/>
        <dbReference type="ChEBI" id="CHEBI:166681"/>
    </reaction>
    <physiologicalReaction direction="left-to-right" evidence="15">
        <dbReference type="Rhea" id="RHEA:75112"/>
    </physiologicalReaction>
</comment>
<comment type="pathway">
    <text evidence="6">Steroid biosynthesis; zymosterol biosynthesis; zymosterol from lanosterol: step 1/6.</text>
</comment>
<keyword evidence="4 21" id="KW-0408">Iron</keyword>
<comment type="catalytic activity">
    <reaction evidence="11">
        <text>lanosterol + 3 reduced [NADPH--hemoprotein reductase] + 3 O2 = 4,4-dimethyl-5alpha-cholesta-8,14,24-trien-3beta-ol + formate + 3 oxidized [NADPH--hemoprotein reductase] + 4 H2O + 4 H(+)</text>
        <dbReference type="Rhea" id="RHEA:25286"/>
        <dbReference type="Rhea" id="RHEA-COMP:11964"/>
        <dbReference type="Rhea" id="RHEA-COMP:11965"/>
        <dbReference type="ChEBI" id="CHEBI:15377"/>
        <dbReference type="ChEBI" id="CHEBI:15378"/>
        <dbReference type="ChEBI" id="CHEBI:15379"/>
        <dbReference type="ChEBI" id="CHEBI:15740"/>
        <dbReference type="ChEBI" id="CHEBI:16521"/>
        <dbReference type="ChEBI" id="CHEBI:17813"/>
        <dbReference type="ChEBI" id="CHEBI:57618"/>
        <dbReference type="ChEBI" id="CHEBI:58210"/>
        <dbReference type="EC" id="1.14.14.154"/>
    </reaction>
    <physiologicalReaction direction="left-to-right" evidence="11">
        <dbReference type="Rhea" id="RHEA:25287"/>
    </physiologicalReaction>
</comment>
<keyword evidence="22" id="KW-0560">Oxidoreductase</keyword>
<dbReference type="InterPro" id="IPR001128">
    <property type="entry name" value="Cyt_P450"/>
</dbReference>
<evidence type="ECO:0000256" key="8">
    <source>
        <dbReference type="ARBA" id="ARBA00041158"/>
    </source>
</evidence>
<dbReference type="AlphaFoldDB" id="A0AA35WAB2"/>
<dbReference type="Pfam" id="PF00067">
    <property type="entry name" value="p450"/>
    <property type="match status" value="1"/>
</dbReference>
<dbReference type="GO" id="GO:0005506">
    <property type="term" value="F:iron ion binding"/>
    <property type="evidence" value="ECO:0007669"/>
    <property type="project" value="InterPro"/>
</dbReference>
<comment type="catalytic activity">
    <reaction evidence="20">
        <text>a 14alpha-formyl steroid + reduced [NADPH--hemoprotein reductase] + O2 = a Delta(14) steroid + formate + oxidized [NADPH--hemoprotein reductase] + H2O + 2 H(+)</text>
        <dbReference type="Rhea" id="RHEA:68068"/>
        <dbReference type="Rhea" id="RHEA-COMP:11964"/>
        <dbReference type="Rhea" id="RHEA-COMP:11965"/>
        <dbReference type="ChEBI" id="CHEBI:15377"/>
        <dbReference type="ChEBI" id="CHEBI:15378"/>
        <dbReference type="ChEBI" id="CHEBI:15379"/>
        <dbReference type="ChEBI" id="CHEBI:15740"/>
        <dbReference type="ChEBI" id="CHEBI:57618"/>
        <dbReference type="ChEBI" id="CHEBI:58210"/>
        <dbReference type="ChEBI" id="CHEBI:138031"/>
        <dbReference type="ChEBI" id="CHEBI:176902"/>
    </reaction>
    <physiologicalReaction direction="left-to-right" evidence="20">
        <dbReference type="Rhea" id="RHEA:68069"/>
    </physiologicalReaction>
</comment>
<dbReference type="PRINTS" id="PR00465">
    <property type="entry name" value="EP450IV"/>
</dbReference>
<comment type="catalytic activity">
    <reaction evidence="17">
        <text>24,25-dihydrolanosterol + 3 reduced [NADPH--hemoprotein reductase] + 3 O2 = 4,4-dimethyl-8,14-cholestadien-3beta-ol + formate + 3 oxidized [NADPH--hemoprotein reductase] + 4 H2O + 4 H(+)</text>
        <dbReference type="Rhea" id="RHEA:45960"/>
        <dbReference type="Rhea" id="RHEA-COMP:11964"/>
        <dbReference type="Rhea" id="RHEA-COMP:11965"/>
        <dbReference type="ChEBI" id="CHEBI:15377"/>
        <dbReference type="ChEBI" id="CHEBI:15378"/>
        <dbReference type="ChEBI" id="CHEBI:15379"/>
        <dbReference type="ChEBI" id="CHEBI:15740"/>
        <dbReference type="ChEBI" id="CHEBI:28113"/>
        <dbReference type="ChEBI" id="CHEBI:57618"/>
        <dbReference type="ChEBI" id="CHEBI:58210"/>
        <dbReference type="ChEBI" id="CHEBI:78904"/>
    </reaction>
    <physiologicalReaction direction="left-to-right" evidence="17">
        <dbReference type="Rhea" id="RHEA:45961"/>
    </physiologicalReaction>
</comment>
<evidence type="ECO:0000256" key="13">
    <source>
        <dbReference type="ARBA" id="ARBA00047983"/>
    </source>
</evidence>
<sequence length="248" mass="28436">MKLGGSLVLCNKRWFVIMWNRWLLHRYYGCCCIAIICRDGRQLSDDEIVGMLIGLLLAGQHTSSTTSAWLGFFIAGNKELQDQAYGEQVTVRGHDLPPLEFDQLKSLEFLDRSLKETLRLRPPIMTMMRMVKTPQVVGGYTVPVGHQLCVSPTVNSRLEEVWDNPQLFNPDRFLDKSAADSEKFAYIPFGAGRHRCVGESFAYMQIKTIWSVLLTKYEFSLIDGYFPPVNYSTMIHTPTRPVISYKRR</sequence>
<protein>
    <recommendedName>
        <fullName evidence="8">Lanosterol 14-alpha demethylase</fullName>
        <ecNumber evidence="7">1.14.14.154</ecNumber>
    </recommendedName>
</protein>
<evidence type="ECO:0000256" key="9">
    <source>
        <dbReference type="ARBA" id="ARBA00047379"/>
    </source>
</evidence>
<dbReference type="SUPFAM" id="SSF48264">
    <property type="entry name" value="Cytochrome P450"/>
    <property type="match status" value="1"/>
</dbReference>
<gene>
    <name evidence="23" type="ORF">GBAR_LOCUS6569</name>
</gene>
<evidence type="ECO:0000256" key="12">
    <source>
        <dbReference type="ARBA" id="ARBA00047702"/>
    </source>
</evidence>
<accession>A0AA35WAB2</accession>
<evidence type="ECO:0000256" key="7">
    <source>
        <dbReference type="ARBA" id="ARBA00038974"/>
    </source>
</evidence>
<evidence type="ECO:0000313" key="23">
    <source>
        <dbReference type="EMBL" id="CAI8009851.1"/>
    </source>
</evidence>
<comment type="similarity">
    <text evidence="1 22">Belongs to the cytochrome P450 family.</text>
</comment>